<proteinExistence type="predicted"/>
<dbReference type="EMBL" id="JAGKQM010000016">
    <property type="protein sequence ID" value="KAH0873936.1"/>
    <property type="molecule type" value="Genomic_DNA"/>
</dbReference>
<keyword evidence="3" id="KW-0238">DNA-binding</keyword>
<protein>
    <submittedName>
        <fullName evidence="8">Uncharacterized protein</fullName>
    </submittedName>
</protein>
<keyword evidence="5" id="KW-0539">Nucleus</keyword>
<evidence type="ECO:0000256" key="3">
    <source>
        <dbReference type="ARBA" id="ARBA00023125"/>
    </source>
</evidence>
<evidence type="ECO:0000256" key="1">
    <source>
        <dbReference type="ARBA" id="ARBA00004123"/>
    </source>
</evidence>
<dbReference type="Proteomes" id="UP000824890">
    <property type="component" value="Unassembled WGS sequence"/>
</dbReference>
<evidence type="ECO:0000313" key="9">
    <source>
        <dbReference type="Proteomes" id="UP000824890"/>
    </source>
</evidence>
<name>A0ABQ7Z187_BRANA</name>
<keyword evidence="4" id="KW-0804">Transcription</keyword>
<gene>
    <name evidence="8" type="ORF">HID58_071298</name>
</gene>
<keyword evidence="9" id="KW-1185">Reference proteome</keyword>
<organism evidence="8 9">
    <name type="scientific">Brassica napus</name>
    <name type="common">Rape</name>
    <dbReference type="NCBI Taxonomy" id="3708"/>
    <lineage>
        <taxon>Eukaryota</taxon>
        <taxon>Viridiplantae</taxon>
        <taxon>Streptophyta</taxon>
        <taxon>Embryophyta</taxon>
        <taxon>Tracheophyta</taxon>
        <taxon>Spermatophyta</taxon>
        <taxon>Magnoliopsida</taxon>
        <taxon>eudicotyledons</taxon>
        <taxon>Gunneridae</taxon>
        <taxon>Pentapetalae</taxon>
        <taxon>rosids</taxon>
        <taxon>malvids</taxon>
        <taxon>Brassicales</taxon>
        <taxon>Brassicaceae</taxon>
        <taxon>Brassiceae</taxon>
        <taxon>Brassica</taxon>
    </lineage>
</organism>
<sequence length="410" mass="46830">MADNKDLDSNPPAGTSVQKLLMLFLQSSSCCNIIDENLRGFDSVAPFLNVEDLTIRPLKKIEIAHESESEPELKKQKLKELQRKAFYSVLHASKAENSALSHKKSQIIQRLMKEWKIDQETHVSVAEKIDNSEKNVTSSLNSVPESLIVKRIRARLHDEDCLPSNKNMKLEELHKQACEDVLNAFNAESPTLSSSRVLIMQDLLEECNNIAHKAHISAKIYDKVETDPLLVEPFIKTFNTLKKFYPAGCRFLPSDDMMANYYLKNKVLGQPMNARIIPGECPHIFSIPPRDLPGYPIETKWHCYCRKPNGQDPRSLWTRVGEDTTVFGPQGNGVGIKRTYALTDQEKESDDISLPGEIEPPREEWFIEEISLPPSVADTDLVFCHVILNKIEKEEEYEEEEEYDDDEEEE</sequence>
<evidence type="ECO:0000259" key="6">
    <source>
        <dbReference type="PROSITE" id="PS51005"/>
    </source>
</evidence>
<dbReference type="InterPro" id="IPR036093">
    <property type="entry name" value="NAC_dom_sf"/>
</dbReference>
<evidence type="ECO:0000259" key="7">
    <source>
        <dbReference type="PROSITE" id="PS51138"/>
    </source>
</evidence>
<evidence type="ECO:0000313" key="8">
    <source>
        <dbReference type="EMBL" id="KAH0873936.1"/>
    </source>
</evidence>
<dbReference type="Gene3D" id="1.10.1240.40">
    <property type="entry name" value="ENT domain"/>
    <property type="match status" value="1"/>
</dbReference>
<dbReference type="PANTHER" id="PTHR33432">
    <property type="entry name" value="PROTEIN EMSY-LIKE 4"/>
    <property type="match status" value="1"/>
</dbReference>
<reference evidence="8 9" key="1">
    <citation type="submission" date="2021-05" db="EMBL/GenBank/DDBJ databases">
        <title>Genome Assembly of Synthetic Allotetraploid Brassica napus Reveals Homoeologous Exchanges between Subgenomes.</title>
        <authorList>
            <person name="Davis J.T."/>
        </authorList>
    </citation>
    <scope>NUCLEOTIDE SEQUENCE [LARGE SCALE GENOMIC DNA]</scope>
    <source>
        <strain evidence="9">cv. Da-Ae</strain>
        <tissue evidence="8">Seedling</tissue>
    </source>
</reference>
<dbReference type="InterPro" id="IPR005491">
    <property type="entry name" value="ENT_dom"/>
</dbReference>
<dbReference type="Pfam" id="PF02365">
    <property type="entry name" value="NAM"/>
    <property type="match status" value="1"/>
</dbReference>
<evidence type="ECO:0000256" key="4">
    <source>
        <dbReference type="ARBA" id="ARBA00023163"/>
    </source>
</evidence>
<evidence type="ECO:0000256" key="5">
    <source>
        <dbReference type="ARBA" id="ARBA00023242"/>
    </source>
</evidence>
<comment type="subcellular location">
    <subcellularLocation>
        <location evidence="1">Nucleus</location>
    </subcellularLocation>
</comment>
<dbReference type="PROSITE" id="PS51005">
    <property type="entry name" value="NAC"/>
    <property type="match status" value="1"/>
</dbReference>
<dbReference type="PROSITE" id="PS51138">
    <property type="entry name" value="ENT"/>
    <property type="match status" value="1"/>
</dbReference>
<dbReference type="Gene3D" id="2.170.150.80">
    <property type="entry name" value="NAC domain"/>
    <property type="match status" value="1"/>
</dbReference>
<dbReference type="SUPFAM" id="SSF101941">
    <property type="entry name" value="NAC domain"/>
    <property type="match status" value="1"/>
</dbReference>
<dbReference type="Pfam" id="PF03735">
    <property type="entry name" value="ENT"/>
    <property type="match status" value="1"/>
</dbReference>
<dbReference type="PANTHER" id="PTHR33432:SF26">
    <property type="entry name" value="NAC DOMAIN-CONTAINING PROTEIN"/>
    <property type="match status" value="1"/>
</dbReference>
<comment type="caution">
    <text evidence="8">The sequence shown here is derived from an EMBL/GenBank/DDBJ whole genome shotgun (WGS) entry which is preliminary data.</text>
</comment>
<feature type="domain" description="NAC" evidence="6">
    <location>
        <begin position="245"/>
        <end position="389"/>
    </location>
</feature>
<feature type="domain" description="ENT" evidence="7">
    <location>
        <begin position="74"/>
        <end position="160"/>
    </location>
</feature>
<dbReference type="InterPro" id="IPR033485">
    <property type="entry name" value="EMSY-LIKE_plant"/>
</dbReference>
<keyword evidence="2" id="KW-0805">Transcription regulation</keyword>
<dbReference type="InterPro" id="IPR036142">
    <property type="entry name" value="ENT_dom-like_sf"/>
</dbReference>
<dbReference type="InterPro" id="IPR003441">
    <property type="entry name" value="NAC-dom"/>
</dbReference>
<dbReference type="SUPFAM" id="SSF158639">
    <property type="entry name" value="ENT-like"/>
    <property type="match status" value="1"/>
</dbReference>
<dbReference type="SMART" id="SM01191">
    <property type="entry name" value="ENT"/>
    <property type="match status" value="1"/>
</dbReference>
<evidence type="ECO:0000256" key="2">
    <source>
        <dbReference type="ARBA" id="ARBA00023015"/>
    </source>
</evidence>
<accession>A0ABQ7Z187</accession>